<dbReference type="STRING" id="47917.AV650_03075"/>
<reference evidence="1 2" key="1">
    <citation type="submission" date="2018-12" db="EMBL/GenBank/DDBJ databases">
        <authorList>
            <consortium name="Pathogen Informatics"/>
        </authorList>
    </citation>
    <scope>NUCLEOTIDE SEQUENCE [LARGE SCALE GENOMIC DNA]</scope>
    <source>
        <strain evidence="1 2">NCTC13193</strain>
    </source>
</reference>
<dbReference type="Pfam" id="PF03729">
    <property type="entry name" value="DUF308"/>
    <property type="match status" value="1"/>
</dbReference>
<evidence type="ECO:0000313" key="2">
    <source>
        <dbReference type="Proteomes" id="UP000270487"/>
    </source>
</evidence>
<protein>
    <submittedName>
        <fullName evidence="1">Acid-resistance membrane protein</fullName>
    </submittedName>
</protein>
<accession>A0A0F7H952</accession>
<evidence type="ECO:0000313" key="1">
    <source>
        <dbReference type="EMBL" id="VEI77502.1"/>
    </source>
</evidence>
<dbReference type="AlphaFoldDB" id="A0A0F7H952"/>
<proteinExistence type="predicted"/>
<dbReference type="EMBL" id="LR134492">
    <property type="protein sequence ID" value="VEI77502.1"/>
    <property type="molecule type" value="Genomic_DNA"/>
</dbReference>
<gene>
    <name evidence="1" type="primary">hdeD</name>
    <name evidence="1" type="ORF">NCTC13193_05859</name>
</gene>
<dbReference type="KEGG" id="sfw:WN53_07715"/>
<name>A0A0F7H952_SERFO</name>
<dbReference type="InterPro" id="IPR005325">
    <property type="entry name" value="DUF308_memb"/>
</dbReference>
<dbReference type="Proteomes" id="UP000270487">
    <property type="component" value="Chromosome"/>
</dbReference>
<dbReference type="PANTHER" id="PTHR34989">
    <property type="entry name" value="PROTEIN HDED"/>
    <property type="match status" value="1"/>
</dbReference>
<dbReference type="GO" id="GO:0005886">
    <property type="term" value="C:plasma membrane"/>
    <property type="evidence" value="ECO:0007669"/>
    <property type="project" value="TreeGrafter"/>
</dbReference>
<organism evidence="1 2">
    <name type="scientific">Serratia fonticola</name>
    <dbReference type="NCBI Taxonomy" id="47917"/>
    <lineage>
        <taxon>Bacteria</taxon>
        <taxon>Pseudomonadati</taxon>
        <taxon>Pseudomonadota</taxon>
        <taxon>Gammaproteobacteria</taxon>
        <taxon>Enterobacterales</taxon>
        <taxon>Yersiniaceae</taxon>
        <taxon>Serratia</taxon>
    </lineage>
</organism>
<sequence length="195" mass="21793">MVYIDSDTINKLSLRALSKYKKIVLFLAVLLLLCGTLCLLVPVYSGIALSYLLGSLFVISGIYSFVSALAFRKNTSSFISLCLFCIIYIFLGVSFLSSPMVGMNILSMLICILFLLGGMSRLTTAFNNSEMIGRYWCIFIGILDFAIAFIWLSAGEDTSYLLTVMLIGLEMVLTSWFLFILNYGFNQHKDRHSVA</sequence>
<dbReference type="InterPro" id="IPR052712">
    <property type="entry name" value="Acid_resist_chaperone_HdeD"/>
</dbReference>
<dbReference type="PANTHER" id="PTHR34989:SF1">
    <property type="entry name" value="PROTEIN HDED"/>
    <property type="match status" value="1"/>
</dbReference>